<gene>
    <name evidence="1" type="ORF">O3M35_004774</name>
</gene>
<accession>A0AAW1DG41</accession>
<dbReference type="EMBL" id="JAPXFL010000002">
    <property type="protein sequence ID" value="KAK9509878.1"/>
    <property type="molecule type" value="Genomic_DNA"/>
</dbReference>
<proteinExistence type="predicted"/>
<dbReference type="PANTHER" id="PTHR47169">
    <property type="entry name" value="OS01G0541250 PROTEIN"/>
    <property type="match status" value="1"/>
</dbReference>
<sequence length="162" mass="18188">MENVGGNLLNSERRNSNVLDLGFFNCIQSLQHEASPYTIDELINCVQDAFHQLEANTLDNVFTTLQACMESIMLADEGNCYKIPHLSKGKLRREGRLLENYVCSKEAYNKAKSNFNKIPEQAEHFTFSIERDTHQKAEVCCLITLASSSTQHTDPSVVTSLG</sequence>
<organism evidence="1 2">
    <name type="scientific">Rhynocoris fuscipes</name>
    <dbReference type="NCBI Taxonomy" id="488301"/>
    <lineage>
        <taxon>Eukaryota</taxon>
        <taxon>Metazoa</taxon>
        <taxon>Ecdysozoa</taxon>
        <taxon>Arthropoda</taxon>
        <taxon>Hexapoda</taxon>
        <taxon>Insecta</taxon>
        <taxon>Pterygota</taxon>
        <taxon>Neoptera</taxon>
        <taxon>Paraneoptera</taxon>
        <taxon>Hemiptera</taxon>
        <taxon>Heteroptera</taxon>
        <taxon>Panheteroptera</taxon>
        <taxon>Cimicomorpha</taxon>
        <taxon>Reduviidae</taxon>
        <taxon>Harpactorinae</taxon>
        <taxon>Harpactorini</taxon>
        <taxon>Rhynocoris</taxon>
    </lineage>
</organism>
<dbReference type="AlphaFoldDB" id="A0AAW1DG41"/>
<name>A0AAW1DG41_9HEMI</name>
<dbReference type="GO" id="GO:0003676">
    <property type="term" value="F:nucleic acid binding"/>
    <property type="evidence" value="ECO:0007669"/>
    <property type="project" value="InterPro"/>
</dbReference>
<protein>
    <submittedName>
        <fullName evidence="1">Uncharacterized protein</fullName>
    </submittedName>
</protein>
<evidence type="ECO:0000313" key="1">
    <source>
        <dbReference type="EMBL" id="KAK9509878.1"/>
    </source>
</evidence>
<comment type="caution">
    <text evidence="1">The sequence shown here is derived from an EMBL/GenBank/DDBJ whole genome shotgun (WGS) entry which is preliminary data.</text>
</comment>
<reference evidence="1 2" key="1">
    <citation type="submission" date="2022-12" db="EMBL/GenBank/DDBJ databases">
        <title>Chromosome-level genome assembly of true bugs.</title>
        <authorList>
            <person name="Ma L."/>
            <person name="Li H."/>
        </authorList>
    </citation>
    <scope>NUCLEOTIDE SEQUENCE [LARGE SCALE GENOMIC DNA]</scope>
    <source>
        <strain evidence="1">Lab_2022b</strain>
    </source>
</reference>
<dbReference type="InterPro" id="IPR036397">
    <property type="entry name" value="RNaseH_sf"/>
</dbReference>
<keyword evidence="2" id="KW-1185">Reference proteome</keyword>
<dbReference type="Proteomes" id="UP001461498">
    <property type="component" value="Unassembled WGS sequence"/>
</dbReference>
<dbReference type="Gene3D" id="3.30.420.10">
    <property type="entry name" value="Ribonuclease H-like superfamily/Ribonuclease H"/>
    <property type="match status" value="1"/>
</dbReference>
<evidence type="ECO:0000313" key="2">
    <source>
        <dbReference type="Proteomes" id="UP001461498"/>
    </source>
</evidence>
<dbReference type="PANTHER" id="PTHR47169:SF2">
    <property type="entry name" value="OS01G0541250 PROTEIN"/>
    <property type="match status" value="1"/>
</dbReference>